<reference evidence="1" key="1">
    <citation type="journal article" date="2015" name="Nature">
        <title>Complex archaea that bridge the gap between prokaryotes and eukaryotes.</title>
        <authorList>
            <person name="Spang A."/>
            <person name="Saw J.H."/>
            <person name="Jorgensen S.L."/>
            <person name="Zaremba-Niedzwiedzka K."/>
            <person name="Martijn J."/>
            <person name="Lind A.E."/>
            <person name="van Eijk R."/>
            <person name="Schleper C."/>
            <person name="Guy L."/>
            <person name="Ettema T.J."/>
        </authorList>
    </citation>
    <scope>NUCLEOTIDE SEQUENCE</scope>
</reference>
<sequence length="72" mass="7988">MSIEQIDVVDAFVEIAREDSSFPLPLMKLVLVAFAKKLGLEPVELAHLIGERDRELHDEPLPYTGDAAEGLE</sequence>
<accession>A0A0F9RHX1</accession>
<dbReference type="EMBL" id="LAZR01001173">
    <property type="protein sequence ID" value="KKN49322.1"/>
    <property type="molecule type" value="Genomic_DNA"/>
</dbReference>
<evidence type="ECO:0000313" key="1">
    <source>
        <dbReference type="EMBL" id="KKN49322.1"/>
    </source>
</evidence>
<gene>
    <name evidence="1" type="ORF">LCGC14_0644210</name>
</gene>
<protein>
    <submittedName>
        <fullName evidence="1">Uncharacterized protein</fullName>
    </submittedName>
</protein>
<dbReference type="AlphaFoldDB" id="A0A0F9RHX1"/>
<proteinExistence type="predicted"/>
<name>A0A0F9RHX1_9ZZZZ</name>
<comment type="caution">
    <text evidence="1">The sequence shown here is derived from an EMBL/GenBank/DDBJ whole genome shotgun (WGS) entry which is preliminary data.</text>
</comment>
<organism evidence="1">
    <name type="scientific">marine sediment metagenome</name>
    <dbReference type="NCBI Taxonomy" id="412755"/>
    <lineage>
        <taxon>unclassified sequences</taxon>
        <taxon>metagenomes</taxon>
        <taxon>ecological metagenomes</taxon>
    </lineage>
</organism>